<reference evidence="2 3" key="1">
    <citation type="submission" date="2018-02" db="EMBL/GenBank/DDBJ databases">
        <title>Solimicrobium silvestre gen. nov., sp. nov., isolated from alpine forest soil.</title>
        <authorList>
            <person name="Margesin R."/>
            <person name="Albuquerque L."/>
            <person name="Zhang D.-C."/>
            <person name="Froufe H.J.C."/>
            <person name="Severino R."/>
            <person name="Roxo I."/>
            <person name="Egas C."/>
            <person name="Da Costa M.S."/>
        </authorList>
    </citation>
    <scope>NUCLEOTIDE SEQUENCE [LARGE SCALE GENOMIC DNA]</scope>
    <source>
        <strain evidence="2 3">S20-91</strain>
    </source>
</reference>
<sequence length="129" mass="15187">MSMYQREQKLNQLYWAVRFGLAFIWIWTAIVSWFIYPQAESLMWLRKVGVTYQPVMWLMGACLFDLAMGIASAFFASKRIWQAQLLMVIFYSLVIALELPEFLFHPFGPITKNIAVVGCLFYLLIMEKR</sequence>
<feature type="transmembrane region" description="Helical" evidence="1">
    <location>
        <begin position="12"/>
        <end position="36"/>
    </location>
</feature>
<organism evidence="2 3">
    <name type="scientific">Solimicrobium silvestre</name>
    <dbReference type="NCBI Taxonomy" id="2099400"/>
    <lineage>
        <taxon>Bacteria</taxon>
        <taxon>Pseudomonadati</taxon>
        <taxon>Pseudomonadota</taxon>
        <taxon>Betaproteobacteria</taxon>
        <taxon>Burkholderiales</taxon>
        <taxon>Oxalobacteraceae</taxon>
        <taxon>Solimicrobium</taxon>
    </lineage>
</organism>
<gene>
    <name evidence="2" type="ORF">S2091_4503</name>
</gene>
<dbReference type="RefSeq" id="WP_105534230.1">
    <property type="nucleotide sequence ID" value="NZ_PUGF01000036.1"/>
</dbReference>
<feature type="transmembrane region" description="Helical" evidence="1">
    <location>
        <begin position="110"/>
        <end position="126"/>
    </location>
</feature>
<dbReference type="InterPro" id="IPR025695">
    <property type="entry name" value="DoxX-like"/>
</dbReference>
<proteinExistence type="predicted"/>
<feature type="transmembrane region" description="Helical" evidence="1">
    <location>
        <begin position="83"/>
        <end position="104"/>
    </location>
</feature>
<evidence type="ECO:0000256" key="1">
    <source>
        <dbReference type="SAM" id="Phobius"/>
    </source>
</evidence>
<accession>A0A2S9GSS4</accession>
<evidence type="ECO:0000313" key="3">
    <source>
        <dbReference type="Proteomes" id="UP000237839"/>
    </source>
</evidence>
<dbReference type="Proteomes" id="UP000237839">
    <property type="component" value="Unassembled WGS sequence"/>
</dbReference>
<dbReference type="Pfam" id="PF13781">
    <property type="entry name" value="DoxX_3"/>
    <property type="match status" value="1"/>
</dbReference>
<protein>
    <submittedName>
        <fullName evidence="2">DoxX-like family</fullName>
    </submittedName>
</protein>
<keyword evidence="1" id="KW-0472">Membrane</keyword>
<dbReference type="AlphaFoldDB" id="A0A2S9GSS4"/>
<evidence type="ECO:0000313" key="2">
    <source>
        <dbReference type="EMBL" id="PRC90755.1"/>
    </source>
</evidence>
<keyword evidence="1" id="KW-1133">Transmembrane helix</keyword>
<keyword evidence="3" id="KW-1185">Reference proteome</keyword>
<dbReference type="OrthoDB" id="5292533at2"/>
<keyword evidence="1" id="KW-0812">Transmembrane</keyword>
<name>A0A2S9GSS4_9BURK</name>
<comment type="caution">
    <text evidence="2">The sequence shown here is derived from an EMBL/GenBank/DDBJ whole genome shotgun (WGS) entry which is preliminary data.</text>
</comment>
<feature type="transmembrane region" description="Helical" evidence="1">
    <location>
        <begin position="56"/>
        <end position="76"/>
    </location>
</feature>
<dbReference type="EMBL" id="PUGF01000036">
    <property type="protein sequence ID" value="PRC90755.1"/>
    <property type="molecule type" value="Genomic_DNA"/>
</dbReference>